<keyword evidence="1" id="KW-0548">Nucleotidyltransferase</keyword>
<dbReference type="GO" id="GO:0016779">
    <property type="term" value="F:nucleotidyltransferase activity"/>
    <property type="evidence" value="ECO:0007669"/>
    <property type="project" value="UniProtKB-KW"/>
</dbReference>
<dbReference type="RefSeq" id="WP_039644170.1">
    <property type="nucleotide sequence ID" value="NZ_JXBL01000001.1"/>
</dbReference>
<evidence type="ECO:0000313" key="2">
    <source>
        <dbReference type="Proteomes" id="UP000031433"/>
    </source>
</evidence>
<keyword evidence="1" id="KW-0808">Transferase</keyword>
<dbReference type="Gene3D" id="3.40.50.12780">
    <property type="entry name" value="N-terminal domain of ligase-like"/>
    <property type="match status" value="1"/>
</dbReference>
<dbReference type="Proteomes" id="UP000031433">
    <property type="component" value="Unassembled WGS sequence"/>
</dbReference>
<evidence type="ECO:0000313" key="1">
    <source>
        <dbReference type="EMBL" id="KIE42005.1"/>
    </source>
</evidence>
<dbReference type="InterPro" id="IPR053158">
    <property type="entry name" value="CapK_Type1_Caps_Biosynth"/>
</dbReference>
<name>A0A0C1U2I8_9BACT</name>
<sequence length="453" mass="51265">MLKHRLFSPLRRHLMEPLDALRSGTPFLNYWKELERTQYLPEAALRRVQWERLTDLLAYVWDNNEFYRERMEQAGLTPETVTSPEEFRKIPVLSKECIRQNTLAMISRGYDVGSLMKFKTGGSTGKSLEIYLTEECSERRNACARRHDRWAGWNPGEPIGAVWGNPELPLDMKSRLKDWFLSPVIYLDTMSVTEASVRAFAAEWKQVQPTLLYGHAHSIFVLAEFVRELGLSSITPKGILSTSMMLMPHERRTIESVFGIKVTDRYGCEEVSLIASECEKHEGMHLNIEHLYIEFLREDGSPASPGEPGTIVVTDLMNRAMPFIRYRVEDVGVPSDRKCRCGRGLPLMESVTGRVADFLIKKDGSRVAGISLIENTLTKMPGIVQMQIVQESMDSLVVRVVPGAEFKDSTQCGLRDYLAELFGSGTAVEVSIVDAIAPEASGKYRFSICRISQ</sequence>
<protein>
    <submittedName>
        <fullName evidence="1">Adenylyltransferase</fullName>
    </submittedName>
</protein>
<dbReference type="AlphaFoldDB" id="A0A0C1U2I8"/>
<dbReference type="SUPFAM" id="SSF56801">
    <property type="entry name" value="Acetyl-CoA synthetase-like"/>
    <property type="match status" value="1"/>
</dbReference>
<proteinExistence type="predicted"/>
<organism evidence="1 2">
    <name type="scientific">Geobacter soli</name>
    <dbReference type="NCBI Taxonomy" id="1510391"/>
    <lineage>
        <taxon>Bacteria</taxon>
        <taxon>Pseudomonadati</taxon>
        <taxon>Thermodesulfobacteriota</taxon>
        <taxon>Desulfuromonadia</taxon>
        <taxon>Geobacterales</taxon>
        <taxon>Geobacteraceae</taxon>
        <taxon>Geobacter</taxon>
    </lineage>
</organism>
<dbReference type="EMBL" id="JXBL01000001">
    <property type="protein sequence ID" value="KIE42005.1"/>
    <property type="molecule type" value="Genomic_DNA"/>
</dbReference>
<dbReference type="PANTHER" id="PTHR36932:SF1">
    <property type="entry name" value="CAPSULAR POLYSACCHARIDE BIOSYNTHESIS PROTEIN"/>
    <property type="match status" value="1"/>
</dbReference>
<dbReference type="InterPro" id="IPR042099">
    <property type="entry name" value="ANL_N_sf"/>
</dbReference>
<dbReference type="PANTHER" id="PTHR36932">
    <property type="entry name" value="CAPSULAR POLYSACCHARIDE BIOSYNTHESIS PROTEIN"/>
    <property type="match status" value="1"/>
</dbReference>
<comment type="caution">
    <text evidence="1">The sequence shown here is derived from an EMBL/GenBank/DDBJ whole genome shotgun (WGS) entry which is preliminary data.</text>
</comment>
<gene>
    <name evidence="1" type="ORF">SE37_04860</name>
</gene>
<reference evidence="1 2" key="1">
    <citation type="submission" date="2015-01" db="EMBL/GenBank/DDBJ databases">
        <title>Genome sequence of the anaerobic bacterium Geobacter soli GSS01, a dissimilatory Fe(III) reducer from soil.</title>
        <authorList>
            <person name="Yang G."/>
            <person name="Zhou S."/>
        </authorList>
    </citation>
    <scope>NUCLEOTIDE SEQUENCE [LARGE SCALE GENOMIC DNA]</scope>
    <source>
        <strain evidence="1 2">GSS01</strain>
    </source>
</reference>
<keyword evidence="2" id="KW-1185">Reference proteome</keyword>
<accession>A0A0C1U2I8</accession>